<dbReference type="PROSITE" id="PS50949">
    <property type="entry name" value="HTH_GNTR"/>
    <property type="match status" value="1"/>
</dbReference>
<dbReference type="PANTHER" id="PTHR44846:SF17">
    <property type="entry name" value="GNTR-FAMILY TRANSCRIPTIONAL REGULATOR"/>
    <property type="match status" value="1"/>
</dbReference>
<organism evidence="5 6">
    <name type="scientific">Corynebacterium stationis</name>
    <dbReference type="NCBI Taxonomy" id="1705"/>
    <lineage>
        <taxon>Bacteria</taxon>
        <taxon>Bacillati</taxon>
        <taxon>Actinomycetota</taxon>
        <taxon>Actinomycetes</taxon>
        <taxon>Mycobacteriales</taxon>
        <taxon>Corynebacteriaceae</taxon>
        <taxon>Corynebacterium</taxon>
    </lineage>
</organism>
<dbReference type="SUPFAM" id="SSF64288">
    <property type="entry name" value="Chorismate lyase-like"/>
    <property type="match status" value="1"/>
</dbReference>
<name>A0A177IBJ4_9CORY</name>
<dbReference type="Pfam" id="PF00392">
    <property type="entry name" value="GntR"/>
    <property type="match status" value="1"/>
</dbReference>
<keyword evidence="6" id="KW-1185">Reference proteome</keyword>
<keyword evidence="3" id="KW-0804">Transcription</keyword>
<dbReference type="CDD" id="cd07377">
    <property type="entry name" value="WHTH_GntR"/>
    <property type="match status" value="1"/>
</dbReference>
<dbReference type="AlphaFoldDB" id="A0A177IBJ4"/>
<evidence type="ECO:0000256" key="3">
    <source>
        <dbReference type="ARBA" id="ARBA00023163"/>
    </source>
</evidence>
<dbReference type="RefSeq" id="WP_066840513.1">
    <property type="nucleotide sequence ID" value="NZ_LSTQ01000024.1"/>
</dbReference>
<evidence type="ECO:0000313" key="5">
    <source>
        <dbReference type="EMBL" id="OAH26163.1"/>
    </source>
</evidence>
<evidence type="ECO:0000259" key="4">
    <source>
        <dbReference type="PROSITE" id="PS50949"/>
    </source>
</evidence>
<dbReference type="OrthoDB" id="3210131at2"/>
<dbReference type="SMART" id="SM00866">
    <property type="entry name" value="UTRA"/>
    <property type="match status" value="1"/>
</dbReference>
<comment type="caution">
    <text evidence="5">The sequence shown here is derived from an EMBL/GenBank/DDBJ whole genome shotgun (WGS) entry which is preliminary data.</text>
</comment>
<dbReference type="SMART" id="SM00345">
    <property type="entry name" value="HTH_GNTR"/>
    <property type="match status" value="1"/>
</dbReference>
<evidence type="ECO:0000256" key="1">
    <source>
        <dbReference type="ARBA" id="ARBA00023015"/>
    </source>
</evidence>
<dbReference type="EMBL" id="LSTQ01000024">
    <property type="protein sequence ID" value="OAH26163.1"/>
    <property type="molecule type" value="Genomic_DNA"/>
</dbReference>
<dbReference type="InterPro" id="IPR011663">
    <property type="entry name" value="UTRA"/>
</dbReference>
<dbReference type="Pfam" id="PF07702">
    <property type="entry name" value="UTRA"/>
    <property type="match status" value="1"/>
</dbReference>
<sequence length="257" mass="28617">MSARRVPQQHIKIAEHLRGRILSGEIPAGSLLPSEAELCEEFDTSRGPVRQALASLRTEGFISSGRGRRSVVLGHEKTETFETFISTHDWIESNGWEASSKTLWMARCPAPAHVAEMLAIEEEDPVVFVHRVRFANRRPITVERSYFRLPVGKHVLYMDPDEGSLHAKLRDVGLGLDHGRREMYGAIASEEDAKLLEIATGSPTVFSKISLSDHSGTPVEYTEMQQLFEGLTLSYNCIAGTPSPLNISMRNSEIFAK</sequence>
<evidence type="ECO:0000256" key="2">
    <source>
        <dbReference type="ARBA" id="ARBA00023125"/>
    </source>
</evidence>
<reference evidence="6" key="1">
    <citation type="submission" date="2016-02" db="EMBL/GenBank/DDBJ databases">
        <authorList>
            <person name="Kaur G."/>
            <person name="Nair G.R."/>
            <person name="Mayilraj S."/>
        </authorList>
    </citation>
    <scope>NUCLEOTIDE SEQUENCE [LARGE SCALE GENOMIC DNA]</scope>
    <source>
        <strain evidence="6">GA-15</strain>
    </source>
</reference>
<proteinExistence type="predicted"/>
<feature type="domain" description="HTH gntR-type" evidence="4">
    <location>
        <begin position="7"/>
        <end position="75"/>
    </location>
</feature>
<dbReference type="GO" id="GO:0003677">
    <property type="term" value="F:DNA binding"/>
    <property type="evidence" value="ECO:0007669"/>
    <property type="project" value="UniProtKB-KW"/>
</dbReference>
<dbReference type="PRINTS" id="PR00035">
    <property type="entry name" value="HTHGNTR"/>
</dbReference>
<gene>
    <name evidence="5" type="ORF">AYJ05_01630</name>
</gene>
<accession>A0A177IBJ4</accession>
<keyword evidence="2" id="KW-0238">DNA-binding</keyword>
<dbReference type="InterPro" id="IPR028978">
    <property type="entry name" value="Chorismate_lyase_/UTRA_dom_sf"/>
</dbReference>
<dbReference type="STRING" id="1705.CA21670_03140"/>
<dbReference type="InterPro" id="IPR000524">
    <property type="entry name" value="Tscrpt_reg_HTH_GntR"/>
</dbReference>
<dbReference type="InterPro" id="IPR036388">
    <property type="entry name" value="WH-like_DNA-bd_sf"/>
</dbReference>
<dbReference type="SUPFAM" id="SSF46785">
    <property type="entry name" value="Winged helix' DNA-binding domain"/>
    <property type="match status" value="1"/>
</dbReference>
<dbReference type="PANTHER" id="PTHR44846">
    <property type="entry name" value="MANNOSYL-D-GLYCERATE TRANSPORT/METABOLISM SYSTEM REPRESSOR MNGR-RELATED"/>
    <property type="match status" value="1"/>
</dbReference>
<protein>
    <submittedName>
        <fullName evidence="5">GntR family transcriptional regulator</fullName>
    </submittedName>
</protein>
<evidence type="ECO:0000313" key="6">
    <source>
        <dbReference type="Proteomes" id="UP000076947"/>
    </source>
</evidence>
<dbReference type="InterPro" id="IPR036390">
    <property type="entry name" value="WH_DNA-bd_sf"/>
</dbReference>
<dbReference type="Gene3D" id="1.10.10.10">
    <property type="entry name" value="Winged helix-like DNA-binding domain superfamily/Winged helix DNA-binding domain"/>
    <property type="match status" value="1"/>
</dbReference>
<dbReference type="Gene3D" id="3.40.1410.10">
    <property type="entry name" value="Chorismate lyase-like"/>
    <property type="match status" value="1"/>
</dbReference>
<keyword evidence="1" id="KW-0805">Transcription regulation</keyword>
<dbReference type="GO" id="GO:0003700">
    <property type="term" value="F:DNA-binding transcription factor activity"/>
    <property type="evidence" value="ECO:0007669"/>
    <property type="project" value="InterPro"/>
</dbReference>
<dbReference type="GO" id="GO:0045892">
    <property type="term" value="P:negative regulation of DNA-templated transcription"/>
    <property type="evidence" value="ECO:0007669"/>
    <property type="project" value="TreeGrafter"/>
</dbReference>
<dbReference type="Proteomes" id="UP000076947">
    <property type="component" value="Unassembled WGS sequence"/>
</dbReference>
<dbReference type="InterPro" id="IPR050679">
    <property type="entry name" value="Bact_HTH_transcr_reg"/>
</dbReference>